<dbReference type="InterPro" id="IPR013083">
    <property type="entry name" value="Znf_RING/FYVE/PHD"/>
</dbReference>
<reference evidence="4" key="1">
    <citation type="submission" date="2013-10" db="EMBL/GenBank/DDBJ databases">
        <title>Genomic analysis of the causative agents of coccidiosis in chickens.</title>
        <authorList>
            <person name="Reid A.J."/>
            <person name="Blake D."/>
            <person name="Billington K."/>
            <person name="Browne H."/>
            <person name="Dunn M."/>
            <person name="Hung S."/>
            <person name="Kawahara F."/>
            <person name="Miranda-Saavedra D."/>
            <person name="Mourier T."/>
            <person name="Nagra H."/>
            <person name="Otto T.D."/>
            <person name="Rawlings N."/>
            <person name="Sanchez A."/>
            <person name="Sanders M."/>
            <person name="Subramaniam C."/>
            <person name="Tay Y."/>
            <person name="Dear P."/>
            <person name="Doerig C."/>
            <person name="Gruber A."/>
            <person name="Parkinson J."/>
            <person name="Shirley M."/>
            <person name="Wan K.L."/>
            <person name="Berriman M."/>
            <person name="Tomley F."/>
            <person name="Pain A."/>
        </authorList>
    </citation>
    <scope>NUCLEOTIDE SEQUENCE [LARGE SCALE GENOMIC DNA]</scope>
    <source>
        <strain evidence="4">Houghton</strain>
    </source>
</reference>
<evidence type="ECO:0000256" key="1">
    <source>
        <dbReference type="PROSITE-ProRule" id="PRU00175"/>
    </source>
</evidence>
<feature type="region of interest" description="Disordered" evidence="2">
    <location>
        <begin position="8"/>
        <end position="28"/>
    </location>
</feature>
<dbReference type="EMBL" id="HG676870">
    <property type="protein sequence ID" value="CDJ44317.1"/>
    <property type="molecule type" value="Genomic_DNA"/>
</dbReference>
<dbReference type="SMART" id="SM00184">
    <property type="entry name" value="RING"/>
    <property type="match status" value="1"/>
</dbReference>
<accession>U6L1N1</accession>
<evidence type="ECO:0000313" key="5">
    <source>
        <dbReference type="Proteomes" id="UP000030747"/>
    </source>
</evidence>
<dbReference type="VEuPathDB" id="ToxoDB:ETH2_1049300"/>
<dbReference type="Pfam" id="PF13639">
    <property type="entry name" value="zf-RING_2"/>
    <property type="match status" value="1"/>
</dbReference>
<dbReference type="Gene3D" id="3.30.40.10">
    <property type="entry name" value="Zinc/RING finger domain, C3HC4 (zinc finger)"/>
    <property type="match status" value="1"/>
</dbReference>
<dbReference type="SUPFAM" id="SSF57850">
    <property type="entry name" value="RING/U-box"/>
    <property type="match status" value="1"/>
</dbReference>
<dbReference type="VEuPathDB" id="ToxoDB:ETH_00037860"/>
<keyword evidence="1" id="KW-0862">Zinc</keyword>
<keyword evidence="5" id="KW-1185">Reference proteome</keyword>
<dbReference type="GeneID" id="25256613"/>
<reference evidence="4" key="2">
    <citation type="submission" date="2013-10" db="EMBL/GenBank/DDBJ databases">
        <authorList>
            <person name="Aslett M."/>
        </authorList>
    </citation>
    <scope>NUCLEOTIDE SEQUENCE [LARGE SCALE GENOMIC DNA]</scope>
    <source>
        <strain evidence="4">Houghton</strain>
    </source>
</reference>
<feature type="domain" description="RING-type" evidence="3">
    <location>
        <begin position="40"/>
        <end position="70"/>
    </location>
</feature>
<feature type="non-terminal residue" evidence="4">
    <location>
        <position position="1"/>
    </location>
</feature>
<dbReference type="InterPro" id="IPR051826">
    <property type="entry name" value="E3_ubiquitin-ligase_domain"/>
</dbReference>
<keyword evidence="1" id="KW-0863">Zinc-finger</keyword>
<dbReference type="GO" id="GO:0006511">
    <property type="term" value="P:ubiquitin-dependent protein catabolic process"/>
    <property type="evidence" value="ECO:0007669"/>
    <property type="project" value="TreeGrafter"/>
</dbReference>
<dbReference type="InterPro" id="IPR001841">
    <property type="entry name" value="Znf_RING"/>
</dbReference>
<proteinExistence type="predicted"/>
<sequence>QDSRVVEIEMADRGGSKGPPGAPQSEGDKECLSRFIESGCAICFEEFGPSALVRVLPCGHIFHKSCLDTWFRRSAALALRG</sequence>
<protein>
    <recommendedName>
        <fullName evidence="3">RING-type domain-containing protein</fullName>
    </recommendedName>
</protein>
<dbReference type="AlphaFoldDB" id="U6L1N1"/>
<dbReference type="PANTHER" id="PTHR22765">
    <property type="entry name" value="RING FINGER AND PROTEASE ASSOCIATED DOMAIN-CONTAINING"/>
    <property type="match status" value="1"/>
</dbReference>
<gene>
    <name evidence="4" type="ORF">ETH_00037860</name>
</gene>
<dbReference type="RefSeq" id="XP_013235066.1">
    <property type="nucleotide sequence ID" value="XM_013379612.1"/>
</dbReference>
<dbReference type="GO" id="GO:0008270">
    <property type="term" value="F:zinc ion binding"/>
    <property type="evidence" value="ECO:0007669"/>
    <property type="project" value="UniProtKB-KW"/>
</dbReference>
<dbReference type="Proteomes" id="UP000030747">
    <property type="component" value="Unassembled WGS sequence"/>
</dbReference>
<keyword evidence="1" id="KW-0479">Metal-binding</keyword>
<name>U6L1N1_EIMTE</name>
<evidence type="ECO:0000313" key="4">
    <source>
        <dbReference type="EMBL" id="CDJ44317.1"/>
    </source>
</evidence>
<dbReference type="PROSITE" id="PS50089">
    <property type="entry name" value="ZF_RING_2"/>
    <property type="match status" value="1"/>
</dbReference>
<evidence type="ECO:0000259" key="3">
    <source>
        <dbReference type="PROSITE" id="PS50089"/>
    </source>
</evidence>
<dbReference type="GO" id="GO:0061630">
    <property type="term" value="F:ubiquitin protein ligase activity"/>
    <property type="evidence" value="ECO:0007669"/>
    <property type="project" value="TreeGrafter"/>
</dbReference>
<evidence type="ECO:0000256" key="2">
    <source>
        <dbReference type="SAM" id="MobiDB-lite"/>
    </source>
</evidence>
<dbReference type="OrthoDB" id="439844at2759"/>
<organism evidence="4 5">
    <name type="scientific">Eimeria tenella</name>
    <name type="common">Coccidian parasite</name>
    <dbReference type="NCBI Taxonomy" id="5802"/>
    <lineage>
        <taxon>Eukaryota</taxon>
        <taxon>Sar</taxon>
        <taxon>Alveolata</taxon>
        <taxon>Apicomplexa</taxon>
        <taxon>Conoidasida</taxon>
        <taxon>Coccidia</taxon>
        <taxon>Eucoccidiorida</taxon>
        <taxon>Eimeriorina</taxon>
        <taxon>Eimeriidae</taxon>
        <taxon>Eimeria</taxon>
    </lineage>
</organism>